<proteinExistence type="predicted"/>
<dbReference type="AlphaFoldDB" id="A0AAD4GFI7"/>
<dbReference type="Proteomes" id="UP001194468">
    <property type="component" value="Unassembled WGS sequence"/>
</dbReference>
<organism evidence="1 2">
    <name type="scientific">Boletus edulis BED1</name>
    <dbReference type="NCBI Taxonomy" id="1328754"/>
    <lineage>
        <taxon>Eukaryota</taxon>
        <taxon>Fungi</taxon>
        <taxon>Dikarya</taxon>
        <taxon>Basidiomycota</taxon>
        <taxon>Agaricomycotina</taxon>
        <taxon>Agaricomycetes</taxon>
        <taxon>Agaricomycetidae</taxon>
        <taxon>Boletales</taxon>
        <taxon>Boletineae</taxon>
        <taxon>Boletaceae</taxon>
        <taxon>Boletoideae</taxon>
        <taxon>Boletus</taxon>
    </lineage>
</organism>
<name>A0AAD4GFI7_BOLED</name>
<reference evidence="1" key="1">
    <citation type="submission" date="2019-10" db="EMBL/GenBank/DDBJ databases">
        <authorList>
            <consortium name="DOE Joint Genome Institute"/>
            <person name="Kuo A."/>
            <person name="Miyauchi S."/>
            <person name="Kiss E."/>
            <person name="Drula E."/>
            <person name="Kohler A."/>
            <person name="Sanchez-Garcia M."/>
            <person name="Andreopoulos B."/>
            <person name="Barry K.W."/>
            <person name="Bonito G."/>
            <person name="Buee M."/>
            <person name="Carver A."/>
            <person name="Chen C."/>
            <person name="Cichocki N."/>
            <person name="Clum A."/>
            <person name="Culley D."/>
            <person name="Crous P.W."/>
            <person name="Fauchery L."/>
            <person name="Girlanda M."/>
            <person name="Hayes R."/>
            <person name="Keri Z."/>
            <person name="LaButti K."/>
            <person name="Lipzen A."/>
            <person name="Lombard V."/>
            <person name="Magnuson J."/>
            <person name="Maillard F."/>
            <person name="Morin E."/>
            <person name="Murat C."/>
            <person name="Nolan M."/>
            <person name="Ohm R."/>
            <person name="Pangilinan J."/>
            <person name="Pereira M."/>
            <person name="Perotto S."/>
            <person name="Peter M."/>
            <person name="Riley R."/>
            <person name="Sitrit Y."/>
            <person name="Stielow B."/>
            <person name="Szollosi G."/>
            <person name="Zifcakova L."/>
            <person name="Stursova M."/>
            <person name="Spatafora J.W."/>
            <person name="Tedersoo L."/>
            <person name="Vaario L.-M."/>
            <person name="Yamada A."/>
            <person name="Yan M."/>
            <person name="Wang P."/>
            <person name="Xu J."/>
            <person name="Bruns T."/>
            <person name="Baldrian P."/>
            <person name="Vilgalys R."/>
            <person name="Henrissat B."/>
            <person name="Grigoriev I.V."/>
            <person name="Hibbett D."/>
            <person name="Nagy L.G."/>
            <person name="Martin F.M."/>
        </authorList>
    </citation>
    <scope>NUCLEOTIDE SEQUENCE</scope>
    <source>
        <strain evidence="1">BED1</strain>
    </source>
</reference>
<sequence>MPESIPVDSMAESSFPIALEAVKVPSGFFPIEVVQFWRGEYRKRIPFPLHWSIIVRTSADRGNCHEIVGDMDTYATQDRLDTPLRFGDDWRGSHVVGYVSPPRMDDLLNHIALVPVLRHRSGWNCQNWVYDVLKGLKSPDLYTDENLTFGKLQTQMWCLLEAWEVGEI</sequence>
<comment type="caution">
    <text evidence="1">The sequence shown here is derived from an EMBL/GenBank/DDBJ whole genome shotgun (WGS) entry which is preliminary data.</text>
</comment>
<evidence type="ECO:0000313" key="1">
    <source>
        <dbReference type="EMBL" id="KAF8442076.1"/>
    </source>
</evidence>
<gene>
    <name evidence="1" type="ORF">L210DRAFT_976846</name>
</gene>
<protein>
    <submittedName>
        <fullName evidence="1">Uncharacterized protein</fullName>
    </submittedName>
</protein>
<evidence type="ECO:0000313" key="2">
    <source>
        <dbReference type="Proteomes" id="UP001194468"/>
    </source>
</evidence>
<reference evidence="1" key="2">
    <citation type="journal article" date="2020" name="Nat. Commun.">
        <title>Large-scale genome sequencing of mycorrhizal fungi provides insights into the early evolution of symbiotic traits.</title>
        <authorList>
            <person name="Miyauchi S."/>
            <person name="Kiss E."/>
            <person name="Kuo A."/>
            <person name="Drula E."/>
            <person name="Kohler A."/>
            <person name="Sanchez-Garcia M."/>
            <person name="Morin E."/>
            <person name="Andreopoulos B."/>
            <person name="Barry K.W."/>
            <person name="Bonito G."/>
            <person name="Buee M."/>
            <person name="Carver A."/>
            <person name="Chen C."/>
            <person name="Cichocki N."/>
            <person name="Clum A."/>
            <person name="Culley D."/>
            <person name="Crous P.W."/>
            <person name="Fauchery L."/>
            <person name="Girlanda M."/>
            <person name="Hayes R.D."/>
            <person name="Keri Z."/>
            <person name="LaButti K."/>
            <person name="Lipzen A."/>
            <person name="Lombard V."/>
            <person name="Magnuson J."/>
            <person name="Maillard F."/>
            <person name="Murat C."/>
            <person name="Nolan M."/>
            <person name="Ohm R.A."/>
            <person name="Pangilinan J."/>
            <person name="Pereira M.F."/>
            <person name="Perotto S."/>
            <person name="Peter M."/>
            <person name="Pfister S."/>
            <person name="Riley R."/>
            <person name="Sitrit Y."/>
            <person name="Stielow J.B."/>
            <person name="Szollosi G."/>
            <person name="Zifcakova L."/>
            <person name="Stursova M."/>
            <person name="Spatafora J.W."/>
            <person name="Tedersoo L."/>
            <person name="Vaario L.M."/>
            <person name="Yamada A."/>
            <person name="Yan M."/>
            <person name="Wang P."/>
            <person name="Xu J."/>
            <person name="Bruns T."/>
            <person name="Baldrian P."/>
            <person name="Vilgalys R."/>
            <person name="Dunand C."/>
            <person name="Henrissat B."/>
            <person name="Grigoriev I.V."/>
            <person name="Hibbett D."/>
            <person name="Nagy L.G."/>
            <person name="Martin F.M."/>
        </authorList>
    </citation>
    <scope>NUCLEOTIDE SEQUENCE</scope>
    <source>
        <strain evidence="1">BED1</strain>
    </source>
</reference>
<accession>A0AAD4GFI7</accession>
<dbReference type="EMBL" id="WHUW01000009">
    <property type="protein sequence ID" value="KAF8442076.1"/>
    <property type="molecule type" value="Genomic_DNA"/>
</dbReference>
<keyword evidence="2" id="KW-1185">Reference proteome</keyword>